<dbReference type="AlphaFoldDB" id="A0A1J5INL2"/>
<proteinExistence type="predicted"/>
<dbReference type="STRING" id="1817892.AUK40_05395"/>
<evidence type="ECO:0008006" key="3">
    <source>
        <dbReference type="Google" id="ProtNLM"/>
    </source>
</evidence>
<name>A0A1J5INL2_9BACT</name>
<dbReference type="Gene3D" id="1.10.3210.10">
    <property type="entry name" value="Hypothetical protein af1432"/>
    <property type="match status" value="1"/>
</dbReference>
<dbReference type="Proteomes" id="UP000183245">
    <property type="component" value="Unassembled WGS sequence"/>
</dbReference>
<dbReference type="SUPFAM" id="SSF109604">
    <property type="entry name" value="HD-domain/PDEase-like"/>
    <property type="match status" value="1"/>
</dbReference>
<gene>
    <name evidence="1" type="ORF">AUK40_05395</name>
</gene>
<accession>A0A1J5INL2</accession>
<evidence type="ECO:0000313" key="1">
    <source>
        <dbReference type="EMBL" id="OIP95994.1"/>
    </source>
</evidence>
<reference evidence="1 2" key="1">
    <citation type="journal article" date="2016" name="Environ. Microbiol.">
        <title>Genomic resolution of a cold subsurface aquifer community provides metabolic insights for novel microbes adapted to high CO concentrations.</title>
        <authorList>
            <person name="Probst A.J."/>
            <person name="Castelle C.J."/>
            <person name="Singh A."/>
            <person name="Brown C.T."/>
            <person name="Anantharaman K."/>
            <person name="Sharon I."/>
            <person name="Hug L.A."/>
            <person name="Burstein D."/>
            <person name="Emerson J.B."/>
            <person name="Thomas B.C."/>
            <person name="Banfield J.F."/>
        </authorList>
    </citation>
    <scope>NUCLEOTIDE SEQUENCE [LARGE SCALE GENOMIC DNA]</scope>
    <source>
        <strain evidence="1">CG2_30_54_11</strain>
    </source>
</reference>
<comment type="caution">
    <text evidence="1">The sequence shown here is derived from an EMBL/GenBank/DDBJ whole genome shotgun (WGS) entry which is preliminary data.</text>
</comment>
<evidence type="ECO:0000313" key="2">
    <source>
        <dbReference type="Proteomes" id="UP000183245"/>
    </source>
</evidence>
<dbReference type="EMBL" id="MNZT01000096">
    <property type="protein sequence ID" value="OIP95994.1"/>
    <property type="molecule type" value="Genomic_DNA"/>
</dbReference>
<organism evidence="1 2">
    <name type="scientific">Candidatus Wirthbacteria bacterium CG2_30_54_11</name>
    <dbReference type="NCBI Taxonomy" id="1817892"/>
    <lineage>
        <taxon>Bacteria</taxon>
        <taxon>Candidatus Wirthbacteria</taxon>
    </lineage>
</organism>
<protein>
    <recommendedName>
        <fullName evidence="3">HD domain-containing protein</fullName>
    </recommendedName>
</protein>
<sequence>MLLGCELQKSGQTVLLELTEAGALLHDVLRFVGTHQINLRYFQAPPTKEDFEEWRRLDQKYPGLNHAWAAGAELRELGYDEALSRVVERHDYAKVVDPDDGPTTWEEKLVFYADKRVLHRELVSLEKRFSDSEVRYPEFVNVPGEELKRAAIYELEREIFSYVAFPPEDVGGILHTSG</sequence>